<evidence type="ECO:0000259" key="2">
    <source>
        <dbReference type="Pfam" id="PF20434"/>
    </source>
</evidence>
<dbReference type="PATRIC" id="fig|1423775.4.peg.376"/>
<proteinExistence type="predicted"/>
<keyword evidence="4" id="KW-1185">Reference proteome</keyword>
<dbReference type="STRING" id="1423775.FD03_GL000370"/>
<keyword evidence="1" id="KW-0378">Hydrolase</keyword>
<dbReference type="RefSeq" id="WP_051528061.1">
    <property type="nucleotide sequence ID" value="NZ_AZDZ01000011.1"/>
</dbReference>
<protein>
    <submittedName>
        <fullName evidence="3">Putative lipase esterase (Putative)</fullName>
    </submittedName>
</protein>
<gene>
    <name evidence="3" type="ORF">FD03_GL000370</name>
</gene>
<dbReference type="OrthoDB" id="9794725at2"/>
<dbReference type="PANTHER" id="PTHR48081:SF6">
    <property type="entry name" value="PEPTIDASE S9 PROLYL OLIGOPEPTIDASE CATALYTIC DOMAIN-CONTAINING PROTEIN"/>
    <property type="match status" value="1"/>
</dbReference>
<dbReference type="Pfam" id="PF20434">
    <property type="entry name" value="BD-FAE"/>
    <property type="match status" value="1"/>
</dbReference>
<dbReference type="PANTHER" id="PTHR48081">
    <property type="entry name" value="AB HYDROLASE SUPERFAMILY PROTEIN C4A8.06C"/>
    <property type="match status" value="1"/>
</dbReference>
<evidence type="ECO:0000313" key="4">
    <source>
        <dbReference type="Proteomes" id="UP000051248"/>
    </source>
</evidence>
<reference evidence="3 4" key="1">
    <citation type="journal article" date="2015" name="Genome Announc.">
        <title>Expanding the biotechnology potential of lactobacilli through comparative genomics of 213 strains and associated genera.</title>
        <authorList>
            <person name="Sun Z."/>
            <person name="Harris H.M."/>
            <person name="McCann A."/>
            <person name="Guo C."/>
            <person name="Argimon S."/>
            <person name="Zhang W."/>
            <person name="Yang X."/>
            <person name="Jeffery I.B."/>
            <person name="Cooney J.C."/>
            <person name="Kagawa T.F."/>
            <person name="Liu W."/>
            <person name="Song Y."/>
            <person name="Salvetti E."/>
            <person name="Wrobel A."/>
            <person name="Rasinkangas P."/>
            <person name="Parkhill J."/>
            <person name="Rea M.C."/>
            <person name="O'Sullivan O."/>
            <person name="Ritari J."/>
            <person name="Douillard F.P."/>
            <person name="Paul Ross R."/>
            <person name="Yang R."/>
            <person name="Briner A.E."/>
            <person name="Felis G.E."/>
            <person name="de Vos W.M."/>
            <person name="Barrangou R."/>
            <person name="Klaenhammer T.R."/>
            <person name="Caufield P.W."/>
            <person name="Cui Y."/>
            <person name="Zhang H."/>
            <person name="O'Toole P.W."/>
        </authorList>
    </citation>
    <scope>NUCLEOTIDE SEQUENCE [LARGE SCALE GENOMIC DNA]</scope>
    <source>
        <strain evidence="3 4">DSM 19682</strain>
    </source>
</reference>
<dbReference type="EMBL" id="AZDZ01000011">
    <property type="protein sequence ID" value="KRK79670.1"/>
    <property type="molecule type" value="Genomic_DNA"/>
</dbReference>
<dbReference type="InterPro" id="IPR049492">
    <property type="entry name" value="BD-FAE-like_dom"/>
</dbReference>
<dbReference type="SUPFAM" id="SSF53474">
    <property type="entry name" value="alpha/beta-Hydrolases"/>
    <property type="match status" value="1"/>
</dbReference>
<sequence length="272" mass="31067">MNTQKLLYKNVEFNIDTYWLDPISDFTSEVKHPLVIIFPGGGFTFHSDREAQPIALKFAAEGIHAIVLHYKLINDGKPVYPLSLQETAVTLNWIKSQAGRHQIDLNKVFLIGFSAGGHIVANYNSLMTDPETRQEVFDEPIEVEPCATILSYSVIDLTMGYPDDIDESRKISPNMLYWQTQEHLNKYSKPTFIWQTVSDETVPVMNSIIYAQKMDLLNLPYELHLFATGRHGLSLATHITEDPGEGSYVNYSDAKWWSMCLNWLKLQRVLPV</sequence>
<accession>A0A0R1K7P2</accession>
<dbReference type="Proteomes" id="UP000051248">
    <property type="component" value="Unassembled WGS sequence"/>
</dbReference>
<dbReference type="GO" id="GO:0016787">
    <property type="term" value="F:hydrolase activity"/>
    <property type="evidence" value="ECO:0007669"/>
    <property type="project" value="UniProtKB-KW"/>
</dbReference>
<evidence type="ECO:0000313" key="3">
    <source>
        <dbReference type="EMBL" id="KRK79670.1"/>
    </source>
</evidence>
<dbReference type="AlphaFoldDB" id="A0A0R1K7P2"/>
<evidence type="ECO:0000256" key="1">
    <source>
        <dbReference type="ARBA" id="ARBA00022801"/>
    </source>
</evidence>
<dbReference type="Gene3D" id="3.40.50.1820">
    <property type="entry name" value="alpha/beta hydrolase"/>
    <property type="match status" value="1"/>
</dbReference>
<name>A0A0R1K7P2_9LACO</name>
<dbReference type="eggNOG" id="COG0657">
    <property type="taxonomic scope" value="Bacteria"/>
</dbReference>
<dbReference type="InterPro" id="IPR050300">
    <property type="entry name" value="GDXG_lipolytic_enzyme"/>
</dbReference>
<comment type="caution">
    <text evidence="3">The sequence shown here is derived from an EMBL/GenBank/DDBJ whole genome shotgun (WGS) entry which is preliminary data.</text>
</comment>
<dbReference type="InterPro" id="IPR029058">
    <property type="entry name" value="AB_hydrolase_fold"/>
</dbReference>
<feature type="domain" description="BD-FAE-like" evidence="2">
    <location>
        <begin position="28"/>
        <end position="213"/>
    </location>
</feature>
<organism evidence="3 4">
    <name type="scientific">Companilactobacillus nodensis DSM 19682 = JCM 14932 = NBRC 107160</name>
    <dbReference type="NCBI Taxonomy" id="1423775"/>
    <lineage>
        <taxon>Bacteria</taxon>
        <taxon>Bacillati</taxon>
        <taxon>Bacillota</taxon>
        <taxon>Bacilli</taxon>
        <taxon>Lactobacillales</taxon>
        <taxon>Lactobacillaceae</taxon>
        <taxon>Companilactobacillus</taxon>
    </lineage>
</organism>